<comment type="caution">
    <text evidence="1">The sequence shown here is derived from an EMBL/GenBank/DDBJ whole genome shotgun (WGS) entry which is preliminary data.</text>
</comment>
<evidence type="ECO:0000313" key="2">
    <source>
        <dbReference type="Proteomes" id="UP001501020"/>
    </source>
</evidence>
<evidence type="ECO:0000313" key="1">
    <source>
        <dbReference type="EMBL" id="GAA2152833.1"/>
    </source>
</evidence>
<gene>
    <name evidence="1" type="ORF">GCM10009727_58840</name>
</gene>
<organism evidence="1 2">
    <name type="scientific">Actinomadura napierensis</name>
    <dbReference type="NCBI Taxonomy" id="267854"/>
    <lineage>
        <taxon>Bacteria</taxon>
        <taxon>Bacillati</taxon>
        <taxon>Actinomycetota</taxon>
        <taxon>Actinomycetes</taxon>
        <taxon>Streptosporangiales</taxon>
        <taxon>Thermomonosporaceae</taxon>
        <taxon>Actinomadura</taxon>
    </lineage>
</organism>
<sequence>MGEAFGVADLEVGAAVVVVVPLLTVLEHHIGVNGRPEPMPREQLLTAGAEPADPALLNGLPGRKVSVPQVDADAFPVGGVRFPAAALPLGSPVPPALSPVSTQDINAVYGNFGGWRPYTADELHQRYRSLHQEKTARTAVVSSSSSMASASSRVCWSVSSSTNVLRGRSAWLGGAFGDDT</sequence>
<dbReference type="Proteomes" id="UP001501020">
    <property type="component" value="Unassembled WGS sequence"/>
</dbReference>
<name>A0ABN3A2X0_9ACTN</name>
<accession>A0ABN3A2X0</accession>
<keyword evidence="2" id="KW-1185">Reference proteome</keyword>
<reference evidence="1 2" key="1">
    <citation type="journal article" date="2019" name="Int. J. Syst. Evol. Microbiol.">
        <title>The Global Catalogue of Microorganisms (GCM) 10K type strain sequencing project: providing services to taxonomists for standard genome sequencing and annotation.</title>
        <authorList>
            <consortium name="The Broad Institute Genomics Platform"/>
            <consortium name="The Broad Institute Genome Sequencing Center for Infectious Disease"/>
            <person name="Wu L."/>
            <person name="Ma J."/>
        </authorList>
    </citation>
    <scope>NUCLEOTIDE SEQUENCE [LARGE SCALE GENOMIC DNA]</scope>
    <source>
        <strain evidence="1 2">JCM 13850</strain>
    </source>
</reference>
<dbReference type="EMBL" id="BAAAMR010000060">
    <property type="protein sequence ID" value="GAA2152833.1"/>
    <property type="molecule type" value="Genomic_DNA"/>
</dbReference>
<proteinExistence type="predicted"/>
<protein>
    <submittedName>
        <fullName evidence="1">Uncharacterized protein</fullName>
    </submittedName>
</protein>